<evidence type="ECO:0000313" key="1">
    <source>
        <dbReference type="EMBL" id="PON59195.1"/>
    </source>
</evidence>
<proteinExistence type="predicted"/>
<protein>
    <submittedName>
        <fullName evidence="1">Uncharacterized protein</fullName>
    </submittedName>
</protein>
<dbReference type="Proteomes" id="UP000237105">
    <property type="component" value="Unassembled WGS sequence"/>
</dbReference>
<evidence type="ECO:0000313" key="2">
    <source>
        <dbReference type="Proteomes" id="UP000237105"/>
    </source>
</evidence>
<comment type="caution">
    <text evidence="1">The sequence shown here is derived from an EMBL/GenBank/DDBJ whole genome shotgun (WGS) entry which is preliminary data.</text>
</comment>
<dbReference type="AlphaFoldDB" id="A0A2P5CDW7"/>
<dbReference type="OrthoDB" id="10546076at2759"/>
<sequence length="146" mass="16634">MDVTFFENQLYYLKDHIQGENSQKECNIWLETPQLSSEITTTHSPENPTAEVTATSLLTNTTPITLPDSEFFGHTEHTNNAQNNKLRVYTRRKRLQEETETPILPEVNHKSHPISSPGNDSHNDFNNITAIDYTDLDIPIAIRKGV</sequence>
<accession>A0A2P5CDW7</accession>
<reference evidence="2" key="1">
    <citation type="submission" date="2016-06" db="EMBL/GenBank/DDBJ databases">
        <title>Parallel loss of symbiosis genes in relatives of nitrogen-fixing non-legume Parasponia.</title>
        <authorList>
            <person name="Van Velzen R."/>
            <person name="Holmer R."/>
            <person name="Bu F."/>
            <person name="Rutten L."/>
            <person name="Van Zeijl A."/>
            <person name="Liu W."/>
            <person name="Santuari L."/>
            <person name="Cao Q."/>
            <person name="Sharma T."/>
            <person name="Shen D."/>
            <person name="Roswanjaya Y."/>
            <person name="Wardhani T."/>
            <person name="Kalhor M.S."/>
            <person name="Jansen J."/>
            <person name="Van den Hoogen J."/>
            <person name="Gungor B."/>
            <person name="Hartog M."/>
            <person name="Hontelez J."/>
            <person name="Verver J."/>
            <person name="Yang W.-C."/>
            <person name="Schijlen E."/>
            <person name="Repin R."/>
            <person name="Schilthuizen M."/>
            <person name="Schranz E."/>
            <person name="Heidstra R."/>
            <person name="Miyata K."/>
            <person name="Fedorova E."/>
            <person name="Kohlen W."/>
            <person name="Bisseling T."/>
            <person name="Smit S."/>
            <person name="Geurts R."/>
        </authorList>
    </citation>
    <scope>NUCLEOTIDE SEQUENCE [LARGE SCALE GENOMIC DNA]</scope>
    <source>
        <strain evidence="2">cv. WU1-14</strain>
    </source>
</reference>
<organism evidence="1 2">
    <name type="scientific">Parasponia andersonii</name>
    <name type="common">Sponia andersonii</name>
    <dbReference type="NCBI Taxonomy" id="3476"/>
    <lineage>
        <taxon>Eukaryota</taxon>
        <taxon>Viridiplantae</taxon>
        <taxon>Streptophyta</taxon>
        <taxon>Embryophyta</taxon>
        <taxon>Tracheophyta</taxon>
        <taxon>Spermatophyta</taxon>
        <taxon>Magnoliopsida</taxon>
        <taxon>eudicotyledons</taxon>
        <taxon>Gunneridae</taxon>
        <taxon>Pentapetalae</taxon>
        <taxon>rosids</taxon>
        <taxon>fabids</taxon>
        <taxon>Rosales</taxon>
        <taxon>Cannabaceae</taxon>
        <taxon>Parasponia</taxon>
    </lineage>
</organism>
<gene>
    <name evidence="1" type="ORF">PanWU01x14_161220</name>
</gene>
<dbReference type="EMBL" id="JXTB01000142">
    <property type="protein sequence ID" value="PON59195.1"/>
    <property type="molecule type" value="Genomic_DNA"/>
</dbReference>
<keyword evidence="2" id="KW-1185">Reference proteome</keyword>
<name>A0A2P5CDW7_PARAD</name>